<feature type="binding site" evidence="11">
    <location>
        <position position="116"/>
    </location>
    <ligand>
        <name>ATP</name>
        <dbReference type="ChEBI" id="CHEBI:30616"/>
    </ligand>
</feature>
<dbReference type="InterPro" id="IPR003379">
    <property type="entry name" value="Carboxylase_cons_dom"/>
</dbReference>
<evidence type="ECO:0000256" key="10">
    <source>
        <dbReference type="PIRSR" id="PIRSR001594-1"/>
    </source>
</evidence>
<evidence type="ECO:0000256" key="1">
    <source>
        <dbReference type="ARBA" id="ARBA00001953"/>
    </source>
</evidence>
<dbReference type="FunFam" id="3.30.1490.20:FF:000018">
    <property type="entry name" value="Biotin carboxylase"/>
    <property type="match status" value="1"/>
</dbReference>
<proteinExistence type="predicted"/>
<keyword evidence="8 9" id="KW-0092">Biotin</keyword>
<keyword evidence="5 9" id="KW-0547">Nucleotide-binding</keyword>
<dbReference type="InterPro" id="IPR005479">
    <property type="entry name" value="CPAse_ATP-bd"/>
</dbReference>
<dbReference type="Pfam" id="PF02785">
    <property type="entry name" value="Biotin_carb_C"/>
    <property type="match status" value="1"/>
</dbReference>
<dbReference type="InterPro" id="IPR011054">
    <property type="entry name" value="Rudment_hybrid_motif"/>
</dbReference>
<dbReference type="PROSITE" id="PS00866">
    <property type="entry name" value="CPSASE_1"/>
    <property type="match status" value="1"/>
</dbReference>
<evidence type="ECO:0000256" key="6">
    <source>
        <dbReference type="ARBA" id="ARBA00022840"/>
    </source>
</evidence>
<dbReference type="Pfam" id="PF00289">
    <property type="entry name" value="Biotin_carb_N"/>
    <property type="match status" value="1"/>
</dbReference>
<dbReference type="PANTHER" id="PTHR43778">
    <property type="entry name" value="PYRUVATE CARBOXYLASE"/>
    <property type="match status" value="1"/>
</dbReference>
<dbReference type="FunFam" id="3.30.470.20:FF:000012">
    <property type="entry name" value="Pyruvate carboxylase"/>
    <property type="match status" value="1"/>
</dbReference>
<dbReference type="InterPro" id="IPR005481">
    <property type="entry name" value="BC-like_N"/>
</dbReference>
<feature type="modified residue" description="N6-biotinyllysine" evidence="13">
    <location>
        <position position="1107"/>
    </location>
</feature>
<dbReference type="Gene3D" id="3.20.20.70">
    <property type="entry name" value="Aldolase class I"/>
    <property type="match status" value="1"/>
</dbReference>
<dbReference type="FunFam" id="3.40.50.20:FF:000010">
    <property type="entry name" value="Propionyl-CoA carboxylase subunit alpha"/>
    <property type="match status" value="1"/>
</dbReference>
<dbReference type="OrthoDB" id="9807469at2"/>
<dbReference type="SUPFAM" id="SSF56059">
    <property type="entry name" value="Glutathione synthetase ATP-binding domain-like"/>
    <property type="match status" value="1"/>
</dbReference>
<keyword evidence="19" id="KW-1185">Reference proteome</keyword>
<dbReference type="PROSITE" id="PS00867">
    <property type="entry name" value="CPSASE_2"/>
    <property type="match status" value="1"/>
</dbReference>
<comment type="cofactor">
    <cofactor evidence="1 9">
        <name>biotin</name>
        <dbReference type="ChEBI" id="CHEBI:57586"/>
    </cofactor>
</comment>
<dbReference type="PIRSF" id="PIRSF001594">
    <property type="entry name" value="Pyruv_carbox"/>
    <property type="match status" value="1"/>
</dbReference>
<dbReference type="PROSITE" id="PS50975">
    <property type="entry name" value="ATP_GRASP"/>
    <property type="match status" value="1"/>
</dbReference>
<feature type="modified residue" description="N6-carboxylysine" evidence="13">
    <location>
        <position position="707"/>
    </location>
</feature>
<dbReference type="InterPro" id="IPR055268">
    <property type="entry name" value="PCB-like"/>
</dbReference>
<feature type="binding site" evidence="11">
    <location>
        <position position="610"/>
    </location>
    <ligand>
        <name>substrate</name>
    </ligand>
</feature>
<dbReference type="InterPro" id="IPR000089">
    <property type="entry name" value="Biotin_lipoyl"/>
</dbReference>
<dbReference type="PANTHER" id="PTHR43778:SF2">
    <property type="entry name" value="PYRUVATE CARBOXYLASE, MITOCHONDRIAL"/>
    <property type="match status" value="1"/>
</dbReference>
<evidence type="ECO:0000256" key="7">
    <source>
        <dbReference type="ARBA" id="ARBA00023211"/>
    </source>
</evidence>
<accession>A0A1H0XQP1</accession>
<dbReference type="SUPFAM" id="SSF89000">
    <property type="entry name" value="post-HMGL domain-like"/>
    <property type="match status" value="1"/>
</dbReference>
<dbReference type="Pfam" id="PF00364">
    <property type="entry name" value="Biotin_lipoyl"/>
    <property type="match status" value="1"/>
</dbReference>
<dbReference type="NCBIfam" id="NF009554">
    <property type="entry name" value="PRK12999.1"/>
    <property type="match status" value="1"/>
</dbReference>
<gene>
    <name evidence="18" type="ORF">SAMN04487752_0399</name>
</gene>
<dbReference type="InterPro" id="IPR011053">
    <property type="entry name" value="Single_hybrid_motif"/>
</dbReference>
<keyword evidence="7" id="KW-0464">Manganese</keyword>
<evidence type="ECO:0000256" key="12">
    <source>
        <dbReference type="PIRSR" id="PIRSR001594-3"/>
    </source>
</evidence>
<dbReference type="InterPro" id="IPR000891">
    <property type="entry name" value="PYR_CT"/>
</dbReference>
<keyword evidence="3 9" id="KW-0436">Ligase</keyword>
<dbReference type="Pfam" id="PF02786">
    <property type="entry name" value="CPSase_L_D2"/>
    <property type="match status" value="1"/>
</dbReference>
<dbReference type="EMBL" id="FNJW01000008">
    <property type="protein sequence ID" value="SDQ05237.1"/>
    <property type="molecule type" value="Genomic_DNA"/>
</dbReference>
<keyword evidence="6 9" id="KW-0067">ATP-binding</keyword>
<sequence length="1143" mass="127648">MKKVLVANRGEIAIRIFRALTELAIETVAVYAQEDEGSVHRFKADEAYLVGKGKKPIDAYLDIEDLIRIAKDSEADAIHPGYGFLSENIDFARRCEEEGIIFIGPKLHHLDIFGDKIKAKEAAIAAGIQSIPGSDGPVADLESVKEFGNLYGYPIIIKAALGGGGRGMRVANSEADVKDSFERAQSEARAAFGSDEIYVERYIQDPKHIEVQILGDTHGNIVHLYERDCSVQRRHQKVVEVAPCVSISEELRAEMCLSAVQLMEHVGYVNAGTVEFLLEGENFYFIEVNPRVQVEHTITEMITGIDIVQAQILIAQGKDLHKDIQIPQQKDIPLIGAAIQCRITTEDPLNNFLPDTGKINTYRSPGGFGIRLDAGNGFQGSVVTPFFDSLLVKACVHATTFELAVQKMARSLKEFRIRGVKTNIPFMQNVISHPVFLSGEAKTTFIDTTPELFKFSKVRDRGNKTMHYIGNITVNGFPGIEQREKKFFEPARKPAKLLILDNDFVSAKNVLDNSGADAVVEWIKNKNEVLLTDTTFRDAHQSLLATRVRTQDFLNIAEETQKGIPQLFSSEMWGGATFDVAYRFLNEDPWERLEKLRKKMPDTLFQMLFRGSNAVGYQNYPDNVIEAFIQQAAKNGIDVFRIFDSLNWIQQMEKSIQSVRDVGKIAEATICYTGDINDPKRDKYTVDYYKNMAKELENQGAHIIAVKDMSGILMPQAAYRLISELKETVNVPIHLHTHDTSGNGIFTYAAAVKAGVDIVDVAMSAMSGATSQPSMNSLYYALLNADRAPDIKIENVQQINHYWEDIRAQYSDFEVGISAPSTEVYQHEMPGGQYTNLQQQAKAIGLAEQWDEVKVMYATVNRMFGDIVKVTPSSKVVGDMALFMIQNKLSEEDVYEKGMDIDFPESVISFFMGDLGQPTGGFPEKLQRIVLKGKKPITVRPGSLAAPVDFNEIKKELAEKINAEPTQEDVLSYIMYPQVFIDYRNNLETFGEVTLLDTMTFFHGMRTGETVEVQIEKGKTLIIKLNQIGEPDSEGMRILYFDLNGQGREVVVKDYSITSTKAVRKKAEPTNKKHIGATMPGSVLEVLVQKGDHVVQGQPIIITEAMKMETTIKANVEGIIDQIYVVDEDIIETGDLLIEVKAN</sequence>
<dbReference type="InterPro" id="IPR005930">
    <property type="entry name" value="Pyruv_COase"/>
</dbReference>
<dbReference type="Pfam" id="PF02436">
    <property type="entry name" value="PYC_OADA"/>
    <property type="match status" value="1"/>
</dbReference>
<dbReference type="AlphaFoldDB" id="A0A1H0XQP1"/>
<feature type="domain" description="Lipoyl-binding" evidence="14">
    <location>
        <begin position="1072"/>
        <end position="1141"/>
    </location>
</feature>
<feature type="domain" description="Pyruvate carboxyltransferase" evidence="17">
    <location>
        <begin position="529"/>
        <end position="797"/>
    </location>
</feature>
<evidence type="ECO:0000256" key="4">
    <source>
        <dbReference type="ARBA" id="ARBA00022723"/>
    </source>
</evidence>
<dbReference type="FunFam" id="2.40.50.100:FF:000003">
    <property type="entry name" value="Acetyl-CoA carboxylase biotin carboxyl carrier protein"/>
    <property type="match status" value="1"/>
</dbReference>
<evidence type="ECO:0000259" key="14">
    <source>
        <dbReference type="PROSITE" id="PS50968"/>
    </source>
</evidence>
<dbReference type="GO" id="GO:0005524">
    <property type="term" value="F:ATP binding"/>
    <property type="evidence" value="ECO:0007669"/>
    <property type="project" value="UniProtKB-UniRule"/>
</dbReference>
<organism evidence="18 19">
    <name type="scientific">Carnobacterium viridans</name>
    <dbReference type="NCBI Taxonomy" id="174587"/>
    <lineage>
        <taxon>Bacteria</taxon>
        <taxon>Bacillati</taxon>
        <taxon>Bacillota</taxon>
        <taxon>Bacilli</taxon>
        <taxon>Lactobacillales</taxon>
        <taxon>Carnobacteriaceae</taxon>
        <taxon>Carnobacterium</taxon>
    </lineage>
</organism>
<dbReference type="FunFam" id="3.20.20.70:FF:000033">
    <property type="entry name" value="Pyruvate carboxylase"/>
    <property type="match status" value="1"/>
</dbReference>
<evidence type="ECO:0000256" key="3">
    <source>
        <dbReference type="ARBA" id="ARBA00022598"/>
    </source>
</evidence>
<reference evidence="19" key="1">
    <citation type="submission" date="2016-10" db="EMBL/GenBank/DDBJ databases">
        <authorList>
            <person name="Varghese N."/>
            <person name="Submissions S."/>
        </authorList>
    </citation>
    <scope>NUCLEOTIDE SEQUENCE [LARGE SCALE GENOMIC DNA]</scope>
    <source>
        <strain evidence="19">MPL-11</strain>
    </source>
</reference>
<dbReference type="SUPFAM" id="SSF51230">
    <property type="entry name" value="Single hybrid motif"/>
    <property type="match status" value="1"/>
</dbReference>
<feature type="domain" description="Biotin carboxylation" evidence="16">
    <location>
        <begin position="1"/>
        <end position="451"/>
    </location>
</feature>
<evidence type="ECO:0000259" key="17">
    <source>
        <dbReference type="PROSITE" id="PS50991"/>
    </source>
</evidence>
<dbReference type="SMART" id="SM00878">
    <property type="entry name" value="Biotin_carb_C"/>
    <property type="match status" value="1"/>
</dbReference>
<dbReference type="InterPro" id="IPR013785">
    <property type="entry name" value="Aldolase_TIM"/>
</dbReference>
<feature type="active site" evidence="10">
    <location>
        <position position="291"/>
    </location>
</feature>
<dbReference type="Gene3D" id="2.40.50.100">
    <property type="match status" value="1"/>
</dbReference>
<feature type="binding site" evidence="12">
    <location>
        <position position="738"/>
    </location>
    <ligand>
        <name>Mn(2+)</name>
        <dbReference type="ChEBI" id="CHEBI:29035"/>
    </ligand>
</feature>
<keyword evidence="4 12" id="KW-0479">Metal-binding</keyword>
<feature type="binding site" evidence="11">
    <location>
        <position position="235"/>
    </location>
    <ligand>
        <name>ATP</name>
        <dbReference type="ChEBI" id="CHEBI:30616"/>
    </ligand>
</feature>
<evidence type="ECO:0000256" key="8">
    <source>
        <dbReference type="ARBA" id="ARBA00023267"/>
    </source>
</evidence>
<dbReference type="GO" id="GO:0005737">
    <property type="term" value="C:cytoplasm"/>
    <property type="evidence" value="ECO:0007669"/>
    <property type="project" value="TreeGrafter"/>
</dbReference>
<dbReference type="PROSITE" id="PS50968">
    <property type="entry name" value="BIOTINYL_LIPOYL"/>
    <property type="match status" value="1"/>
</dbReference>
<dbReference type="EC" id="6.4.1.1" evidence="2 9"/>
<dbReference type="GO" id="GO:0004736">
    <property type="term" value="F:pyruvate carboxylase activity"/>
    <property type="evidence" value="ECO:0007669"/>
    <property type="project" value="UniProtKB-EC"/>
</dbReference>
<feature type="binding site" evidence="12">
    <location>
        <position position="538"/>
    </location>
    <ligand>
        <name>Mn(2+)</name>
        <dbReference type="ChEBI" id="CHEBI:29035"/>
    </ligand>
</feature>
<dbReference type="InterPro" id="IPR011764">
    <property type="entry name" value="Biotin_carboxylation_dom"/>
</dbReference>
<name>A0A1H0XQP1_9LACT</name>
<evidence type="ECO:0000256" key="13">
    <source>
        <dbReference type="PIRSR" id="PIRSR001594-4"/>
    </source>
</evidence>
<protein>
    <recommendedName>
        <fullName evidence="2 9">Pyruvate carboxylase</fullName>
        <ecNumber evidence="2 9">6.4.1.1</ecNumber>
    </recommendedName>
</protein>
<evidence type="ECO:0000256" key="11">
    <source>
        <dbReference type="PIRSR" id="PIRSR001594-2"/>
    </source>
</evidence>
<evidence type="ECO:0000256" key="5">
    <source>
        <dbReference type="ARBA" id="ARBA00022741"/>
    </source>
</evidence>
<dbReference type="PROSITE" id="PS50991">
    <property type="entry name" value="PYR_CT"/>
    <property type="match status" value="1"/>
</dbReference>
<evidence type="ECO:0000256" key="9">
    <source>
        <dbReference type="PIRNR" id="PIRNR001594"/>
    </source>
</evidence>
<dbReference type="Gene3D" id="3.30.470.20">
    <property type="entry name" value="ATP-grasp fold, B domain"/>
    <property type="match status" value="1"/>
</dbReference>
<dbReference type="InterPro" id="IPR005482">
    <property type="entry name" value="Biotin_COase_C"/>
</dbReference>
<dbReference type="SUPFAM" id="SSF52440">
    <property type="entry name" value="PreATP-grasp domain"/>
    <property type="match status" value="1"/>
</dbReference>
<dbReference type="PROSITE" id="PS50979">
    <property type="entry name" value="BC"/>
    <property type="match status" value="1"/>
</dbReference>
<keyword evidence="18" id="KW-0670">Pyruvate</keyword>
<dbReference type="Pfam" id="PF00682">
    <property type="entry name" value="HMGL-like"/>
    <property type="match status" value="1"/>
</dbReference>
<evidence type="ECO:0000313" key="19">
    <source>
        <dbReference type="Proteomes" id="UP000199481"/>
    </source>
</evidence>
<dbReference type="InterPro" id="IPR016185">
    <property type="entry name" value="PreATP-grasp_dom_sf"/>
</dbReference>
<feature type="binding site" evidence="11">
    <location>
        <position position="200"/>
    </location>
    <ligand>
        <name>ATP</name>
        <dbReference type="ChEBI" id="CHEBI:30616"/>
    </ligand>
</feature>
<feature type="binding site" evidence="12">
    <location>
        <position position="736"/>
    </location>
    <ligand>
        <name>Mn(2+)</name>
        <dbReference type="ChEBI" id="CHEBI:29035"/>
    </ligand>
</feature>
<feature type="binding site" evidence="11">
    <location>
        <position position="871"/>
    </location>
    <ligand>
        <name>substrate</name>
    </ligand>
</feature>
<evidence type="ECO:0000313" key="18">
    <source>
        <dbReference type="EMBL" id="SDQ05237.1"/>
    </source>
</evidence>
<dbReference type="Gene3D" id="3.10.600.10">
    <property type="entry name" value="pyruvate carboxylase f1077a mutant domain"/>
    <property type="match status" value="1"/>
</dbReference>
<comment type="function">
    <text evidence="9">Catalyzes a 2-step reaction, involving the ATP-dependent carboxylation of the covalently attached biotin in the first step and the transfer of the carboxyl group to pyruvate in the second.</text>
</comment>
<dbReference type="GO" id="GO:0006094">
    <property type="term" value="P:gluconeogenesis"/>
    <property type="evidence" value="ECO:0007669"/>
    <property type="project" value="InterPro"/>
</dbReference>
<dbReference type="CDD" id="cd06850">
    <property type="entry name" value="biotinyl_domain"/>
    <property type="match status" value="1"/>
</dbReference>
<dbReference type="NCBIfam" id="TIGR01235">
    <property type="entry name" value="pyruv_carbox"/>
    <property type="match status" value="1"/>
</dbReference>
<dbReference type="GO" id="GO:0046872">
    <property type="term" value="F:metal ion binding"/>
    <property type="evidence" value="ECO:0007669"/>
    <property type="project" value="UniProtKB-KW"/>
</dbReference>
<evidence type="ECO:0000256" key="2">
    <source>
        <dbReference type="ARBA" id="ARBA00013057"/>
    </source>
</evidence>
<dbReference type="CDD" id="cd07937">
    <property type="entry name" value="DRE_TIM_PC_TC_5S"/>
    <property type="match status" value="1"/>
</dbReference>
<dbReference type="NCBIfam" id="NF006761">
    <property type="entry name" value="PRK09282.1"/>
    <property type="match status" value="1"/>
</dbReference>
<comment type="catalytic activity">
    <reaction evidence="9">
        <text>hydrogencarbonate + pyruvate + ATP = oxaloacetate + ADP + phosphate + H(+)</text>
        <dbReference type="Rhea" id="RHEA:20844"/>
        <dbReference type="ChEBI" id="CHEBI:15361"/>
        <dbReference type="ChEBI" id="CHEBI:15378"/>
        <dbReference type="ChEBI" id="CHEBI:16452"/>
        <dbReference type="ChEBI" id="CHEBI:17544"/>
        <dbReference type="ChEBI" id="CHEBI:30616"/>
        <dbReference type="ChEBI" id="CHEBI:43474"/>
        <dbReference type="ChEBI" id="CHEBI:456216"/>
        <dbReference type="EC" id="6.4.1.1"/>
    </reaction>
</comment>
<dbReference type="Proteomes" id="UP000199481">
    <property type="component" value="Unassembled WGS sequence"/>
</dbReference>
<dbReference type="RefSeq" id="WP_089974743.1">
    <property type="nucleotide sequence ID" value="NZ_CP084916.1"/>
</dbReference>
<evidence type="ECO:0000259" key="15">
    <source>
        <dbReference type="PROSITE" id="PS50975"/>
    </source>
</evidence>
<dbReference type="SUPFAM" id="SSF51246">
    <property type="entry name" value="Rudiment single hybrid motif"/>
    <property type="match status" value="1"/>
</dbReference>
<evidence type="ECO:0000259" key="16">
    <source>
        <dbReference type="PROSITE" id="PS50979"/>
    </source>
</evidence>
<feature type="binding site" description="via carbamate group" evidence="12">
    <location>
        <position position="707"/>
    </location>
    <ligand>
        <name>Mn(2+)</name>
        <dbReference type="ChEBI" id="CHEBI:29035"/>
    </ligand>
</feature>
<feature type="domain" description="ATP-grasp" evidence="15">
    <location>
        <begin position="120"/>
        <end position="316"/>
    </location>
</feature>
<dbReference type="SUPFAM" id="SSF51569">
    <property type="entry name" value="Aldolase"/>
    <property type="match status" value="1"/>
</dbReference>
<dbReference type="InterPro" id="IPR011761">
    <property type="entry name" value="ATP-grasp"/>
</dbReference>